<name>A0AAI9T6M6_PENTH</name>
<dbReference type="EMBL" id="LACB01001013">
    <property type="protein sequence ID" value="KAJ9480919.1"/>
    <property type="molecule type" value="Genomic_DNA"/>
</dbReference>
<evidence type="ECO:0000313" key="1">
    <source>
        <dbReference type="EMBL" id="KAJ9480919.1"/>
    </source>
</evidence>
<protein>
    <submittedName>
        <fullName evidence="1">Uncharacterized protein</fullName>
    </submittedName>
</protein>
<proteinExistence type="predicted"/>
<sequence length="101" mass="11162">MNLKLVPEQISLGRAFANSREPAKMLKILGNSPRSLNTGIVHIAWAPGMSKILKQTQIHMNWNILELISGILENCVVCGEASAQLYLPTMERICHPCVHDG</sequence>
<dbReference type="Proteomes" id="UP001227192">
    <property type="component" value="Unassembled WGS sequence"/>
</dbReference>
<dbReference type="AlphaFoldDB" id="A0AAI9T6M6"/>
<accession>A0AAI9T6M6</accession>
<comment type="caution">
    <text evidence="1">The sequence shown here is derived from an EMBL/GenBank/DDBJ whole genome shotgun (WGS) entry which is preliminary data.</text>
</comment>
<keyword evidence="2" id="KW-1185">Reference proteome</keyword>
<reference evidence="1" key="2">
    <citation type="journal article" date="2016" name="Fungal Biol.">
        <title>Ochratoxin A production by Penicillium thymicola.</title>
        <authorList>
            <person name="Nguyen H.D.T."/>
            <person name="McMullin D.R."/>
            <person name="Ponomareva E."/>
            <person name="Riley R."/>
            <person name="Pomraning K.R."/>
            <person name="Baker S.E."/>
            <person name="Seifert K.A."/>
        </authorList>
    </citation>
    <scope>NUCLEOTIDE SEQUENCE</scope>
    <source>
        <strain evidence="1">DAOM 180753</strain>
    </source>
</reference>
<organism evidence="1 2">
    <name type="scientific">Penicillium thymicola</name>
    <dbReference type="NCBI Taxonomy" id="293382"/>
    <lineage>
        <taxon>Eukaryota</taxon>
        <taxon>Fungi</taxon>
        <taxon>Dikarya</taxon>
        <taxon>Ascomycota</taxon>
        <taxon>Pezizomycotina</taxon>
        <taxon>Eurotiomycetes</taxon>
        <taxon>Eurotiomycetidae</taxon>
        <taxon>Eurotiales</taxon>
        <taxon>Aspergillaceae</taxon>
        <taxon>Penicillium</taxon>
    </lineage>
</organism>
<gene>
    <name evidence="1" type="ORF">VN97_g12600</name>
</gene>
<reference evidence="1" key="1">
    <citation type="submission" date="2015-06" db="EMBL/GenBank/DDBJ databases">
        <authorList>
            <person name="Nguyen H."/>
        </authorList>
    </citation>
    <scope>NUCLEOTIDE SEQUENCE</scope>
    <source>
        <strain evidence="1">DAOM 180753</strain>
    </source>
</reference>
<evidence type="ECO:0000313" key="2">
    <source>
        <dbReference type="Proteomes" id="UP001227192"/>
    </source>
</evidence>